<proteinExistence type="predicted"/>
<keyword evidence="3 4" id="KW-0472">Membrane</keyword>
<comment type="caution">
    <text evidence="6">The sequence shown here is derived from an EMBL/GenBank/DDBJ whole genome shotgun (WGS) entry which is preliminary data.</text>
</comment>
<evidence type="ECO:0000256" key="3">
    <source>
        <dbReference type="ARBA" id="ARBA00023136"/>
    </source>
</evidence>
<name>A0ABS8KYL5_9HYPH</name>
<evidence type="ECO:0000256" key="1">
    <source>
        <dbReference type="ARBA" id="ARBA00022692"/>
    </source>
</evidence>
<dbReference type="PROSITE" id="PS50850">
    <property type="entry name" value="MFS"/>
    <property type="match status" value="1"/>
</dbReference>
<sequence>MDRRRLATILVLGTAQTLAWGSTYYLPAVLADEMARDIGISTNLFFGTFSASLIISAVIGPKVGRMIDRAGGNGVLSASNLLFAVALVLLSQAHSFLPFAVAWMLMGVGMGLGLYDAAFGALGRLYGKDARGAITGITLLAGFASTIAWPLTAWGVAEIGWRETCLMWAAAHIVIGLPCNYLLLPRPTDLAATIKAADEPVPFDRTMVLLGIAFALAWVVTAGMAAHLPRIMEAAGASPTQAIAAGALIGPAQVAARMLEAGPLRRLHPLVSGRLATTTHPAGTLVLLTFGGGLAASAFAVLHGMGNGVLTIARGTVPLALYGPKNYGYRLGLLGAPPRFLSAGAPLLFALLIDRLGAGVLLISSALCVVAFLALLMIRLPVPHASSAD</sequence>
<keyword evidence="1 4" id="KW-0812">Transmembrane</keyword>
<protein>
    <submittedName>
        <fullName evidence="6">MFS transporter</fullName>
    </submittedName>
</protein>
<dbReference type="Proteomes" id="UP001198862">
    <property type="component" value="Unassembled WGS sequence"/>
</dbReference>
<feature type="transmembrane region" description="Helical" evidence="4">
    <location>
        <begin position="96"/>
        <end position="122"/>
    </location>
</feature>
<dbReference type="EMBL" id="JAJISD010000007">
    <property type="protein sequence ID" value="MCC8430636.1"/>
    <property type="molecule type" value="Genomic_DNA"/>
</dbReference>
<dbReference type="InterPro" id="IPR020846">
    <property type="entry name" value="MFS_dom"/>
</dbReference>
<reference evidence="6 7" key="1">
    <citation type="submission" date="2021-11" db="EMBL/GenBank/DDBJ databases">
        <authorList>
            <person name="Lee D.-H."/>
            <person name="Kim S.-B."/>
        </authorList>
    </citation>
    <scope>NUCLEOTIDE SEQUENCE [LARGE SCALE GENOMIC DNA]</scope>
    <source>
        <strain evidence="6 7">KCTC 52223</strain>
    </source>
</reference>
<feature type="transmembrane region" description="Helical" evidence="4">
    <location>
        <begin position="134"/>
        <end position="154"/>
    </location>
</feature>
<evidence type="ECO:0000256" key="2">
    <source>
        <dbReference type="ARBA" id="ARBA00022989"/>
    </source>
</evidence>
<dbReference type="InterPro" id="IPR011701">
    <property type="entry name" value="MFS"/>
</dbReference>
<keyword evidence="2 4" id="KW-1133">Transmembrane helix</keyword>
<feature type="transmembrane region" description="Helical" evidence="4">
    <location>
        <begin position="359"/>
        <end position="378"/>
    </location>
</feature>
<organism evidence="6 7">
    <name type="scientific">Reyranella aquatilis</name>
    <dbReference type="NCBI Taxonomy" id="2035356"/>
    <lineage>
        <taxon>Bacteria</taxon>
        <taxon>Pseudomonadati</taxon>
        <taxon>Pseudomonadota</taxon>
        <taxon>Alphaproteobacteria</taxon>
        <taxon>Hyphomicrobiales</taxon>
        <taxon>Reyranellaceae</taxon>
        <taxon>Reyranella</taxon>
    </lineage>
</organism>
<gene>
    <name evidence="6" type="ORF">LJ725_16820</name>
</gene>
<feature type="domain" description="Major facilitator superfamily (MFS) profile" evidence="5">
    <location>
        <begin position="8"/>
        <end position="383"/>
    </location>
</feature>
<feature type="transmembrane region" description="Helical" evidence="4">
    <location>
        <begin position="206"/>
        <end position="228"/>
    </location>
</feature>
<evidence type="ECO:0000313" key="6">
    <source>
        <dbReference type="EMBL" id="MCC8430636.1"/>
    </source>
</evidence>
<evidence type="ECO:0000259" key="5">
    <source>
        <dbReference type="PROSITE" id="PS50850"/>
    </source>
</evidence>
<dbReference type="Gene3D" id="1.20.1250.20">
    <property type="entry name" value="MFS general substrate transporter like domains"/>
    <property type="match status" value="1"/>
</dbReference>
<dbReference type="SUPFAM" id="SSF103473">
    <property type="entry name" value="MFS general substrate transporter"/>
    <property type="match status" value="1"/>
</dbReference>
<feature type="transmembrane region" description="Helical" evidence="4">
    <location>
        <begin position="285"/>
        <end position="310"/>
    </location>
</feature>
<feature type="transmembrane region" description="Helical" evidence="4">
    <location>
        <begin position="166"/>
        <end position="185"/>
    </location>
</feature>
<feature type="transmembrane region" description="Helical" evidence="4">
    <location>
        <begin position="71"/>
        <end position="90"/>
    </location>
</feature>
<dbReference type="RefSeq" id="WP_230551789.1">
    <property type="nucleotide sequence ID" value="NZ_JAJISD010000007.1"/>
</dbReference>
<dbReference type="InterPro" id="IPR036259">
    <property type="entry name" value="MFS_trans_sf"/>
</dbReference>
<dbReference type="Pfam" id="PF07690">
    <property type="entry name" value="MFS_1"/>
    <property type="match status" value="1"/>
</dbReference>
<keyword evidence="7" id="KW-1185">Reference proteome</keyword>
<accession>A0ABS8KYL5</accession>
<evidence type="ECO:0000256" key="4">
    <source>
        <dbReference type="SAM" id="Phobius"/>
    </source>
</evidence>
<evidence type="ECO:0000313" key="7">
    <source>
        <dbReference type="Proteomes" id="UP001198862"/>
    </source>
</evidence>
<feature type="transmembrane region" description="Helical" evidence="4">
    <location>
        <begin position="38"/>
        <end position="59"/>
    </location>
</feature>